<accession>L0A686</accession>
<dbReference type="SUPFAM" id="SSF56601">
    <property type="entry name" value="beta-lactamase/transpeptidase-like"/>
    <property type="match status" value="1"/>
</dbReference>
<proteinExistence type="predicted"/>
<geneLocation type="plasmid" evidence="2 3">
    <name>pDEIPE01</name>
</geneLocation>
<evidence type="ECO:0000313" key="2">
    <source>
        <dbReference type="EMBL" id="AFZ69398.1"/>
    </source>
</evidence>
<dbReference type="EMBL" id="CP003383">
    <property type="protein sequence ID" value="AFZ69398.1"/>
    <property type="molecule type" value="Genomic_DNA"/>
</dbReference>
<dbReference type="InterPro" id="IPR012338">
    <property type="entry name" value="Beta-lactam/transpept-like"/>
</dbReference>
<feature type="domain" description="Beta-lactamase class A catalytic" evidence="1">
    <location>
        <begin position="23"/>
        <end position="243"/>
    </location>
</feature>
<dbReference type="PANTHER" id="PTHR35333">
    <property type="entry name" value="BETA-LACTAMASE"/>
    <property type="match status" value="1"/>
</dbReference>
<sequence>MPTTIPKTIHALLSQHPGKVAIRVESLEGQLLLSESDTHVFPSASIIKVPLLVRALQRVERGDFQLHDRIIMRSEERVTGSGILRDLDGDLQLTLRDALTLMIIVSDNTATNLVIEQLSIDDVNAFLADEGMHDTALIGLLQVTPNRFTARQRAGERNRTTARDMTTLLGKLARGELLKPELTKIALDILARQHYKDILGRHVPTDEHGEAVYRVASKTGSLPGVRHDVGIVWTPEPLVLAVLSEGGHDPLYHPDNHEVQLLARVARALLTEHGRMPDPRDGKARSAG</sequence>
<dbReference type="Pfam" id="PF13354">
    <property type="entry name" value="Beta-lactamase2"/>
    <property type="match status" value="1"/>
</dbReference>
<dbReference type="RefSeq" id="WP_015231300.1">
    <property type="nucleotide sequence ID" value="NC_019789.1"/>
</dbReference>
<dbReference type="Gene3D" id="3.40.710.10">
    <property type="entry name" value="DD-peptidase/beta-lactamase superfamily"/>
    <property type="match status" value="1"/>
</dbReference>
<keyword evidence="2" id="KW-0614">Plasmid</keyword>
<dbReference type="InterPro" id="IPR045155">
    <property type="entry name" value="Beta-lactam_cat"/>
</dbReference>
<protein>
    <submittedName>
        <fullName evidence="2">Beta-lactamase class A</fullName>
    </submittedName>
</protein>
<dbReference type="KEGG" id="dpd:Deipe_4004"/>
<reference evidence="3" key="1">
    <citation type="submission" date="2012-03" db="EMBL/GenBank/DDBJ databases">
        <title>Complete sequence of plasmid 1 of Deinococcus peraridilitoris DSM 19664.</title>
        <authorList>
            <person name="Lucas S."/>
            <person name="Copeland A."/>
            <person name="Lapidus A."/>
            <person name="Glavina del Rio T."/>
            <person name="Dalin E."/>
            <person name="Tice H."/>
            <person name="Bruce D."/>
            <person name="Goodwin L."/>
            <person name="Pitluck S."/>
            <person name="Peters L."/>
            <person name="Mikhailova N."/>
            <person name="Lu M."/>
            <person name="Kyrpides N."/>
            <person name="Mavromatis K."/>
            <person name="Ivanova N."/>
            <person name="Brettin T."/>
            <person name="Detter J.C."/>
            <person name="Han C."/>
            <person name="Larimer F."/>
            <person name="Land M."/>
            <person name="Hauser L."/>
            <person name="Markowitz V."/>
            <person name="Cheng J.-F."/>
            <person name="Hugenholtz P."/>
            <person name="Woyke T."/>
            <person name="Wu D."/>
            <person name="Pukall R."/>
            <person name="Steenblock K."/>
            <person name="Brambilla E."/>
            <person name="Klenk H.-P."/>
            <person name="Eisen J.A."/>
        </authorList>
    </citation>
    <scope>NUCLEOTIDE SEQUENCE [LARGE SCALE GENOMIC DNA]</scope>
    <source>
        <strain evidence="3">DSM 19664 / LMG 22246 / CIP 109416 / KR-200</strain>
        <plasmid evidence="3">Plasmid pDEIPE01</plasmid>
    </source>
</reference>
<name>L0A686_DEIPD</name>
<dbReference type="OrthoDB" id="9775096at2"/>
<dbReference type="GO" id="GO:0030655">
    <property type="term" value="P:beta-lactam antibiotic catabolic process"/>
    <property type="evidence" value="ECO:0007669"/>
    <property type="project" value="InterPro"/>
</dbReference>
<keyword evidence="3" id="KW-1185">Reference proteome</keyword>
<gene>
    <name evidence="2" type="ordered locus">Deipe_4004</name>
</gene>
<organism evidence="2 3">
    <name type="scientific">Deinococcus peraridilitoris (strain DSM 19664 / LMG 22246 / CIP 109416 / KR-200)</name>
    <dbReference type="NCBI Taxonomy" id="937777"/>
    <lineage>
        <taxon>Bacteria</taxon>
        <taxon>Thermotogati</taxon>
        <taxon>Deinococcota</taxon>
        <taxon>Deinococci</taxon>
        <taxon>Deinococcales</taxon>
        <taxon>Deinococcaceae</taxon>
        <taxon>Deinococcus</taxon>
    </lineage>
</organism>
<dbReference type="AlphaFoldDB" id="L0A686"/>
<evidence type="ECO:0000313" key="3">
    <source>
        <dbReference type="Proteomes" id="UP000010467"/>
    </source>
</evidence>
<dbReference type="GO" id="GO:0046677">
    <property type="term" value="P:response to antibiotic"/>
    <property type="evidence" value="ECO:0007669"/>
    <property type="project" value="InterPro"/>
</dbReference>
<dbReference type="GO" id="GO:0008800">
    <property type="term" value="F:beta-lactamase activity"/>
    <property type="evidence" value="ECO:0007669"/>
    <property type="project" value="InterPro"/>
</dbReference>
<evidence type="ECO:0000259" key="1">
    <source>
        <dbReference type="Pfam" id="PF13354"/>
    </source>
</evidence>
<dbReference type="HOGENOM" id="CLU_031960_9_2_0"/>
<dbReference type="PATRIC" id="fig|937777.3.peg.4021"/>
<dbReference type="Proteomes" id="UP000010467">
    <property type="component" value="Plasmid pDEIPE01"/>
</dbReference>
<dbReference type="PANTHER" id="PTHR35333:SF4">
    <property type="entry name" value="SLR0121 PROTEIN"/>
    <property type="match status" value="1"/>
</dbReference>
<dbReference type="InterPro" id="IPR000871">
    <property type="entry name" value="Beta-lactam_class-A"/>
</dbReference>